<dbReference type="RefSeq" id="WP_301812434.1">
    <property type="nucleotide sequence ID" value="NZ_JAUJZH010000015.1"/>
</dbReference>
<sequence>MKAIEVLEVARVAGLSLRVEKQSLLVAPITRLDRPMRNLLTLHRAEVVALLTDAHATTQALLAGAPLPRGRRSPIF</sequence>
<proteinExistence type="predicted"/>
<comment type="caution">
    <text evidence="1">The sequence shown here is derived from an EMBL/GenBank/DDBJ whole genome shotgun (WGS) entry which is preliminary data.</text>
</comment>
<protein>
    <recommendedName>
        <fullName evidence="3">TubC N-terminal docking domain-containing protein</fullName>
    </recommendedName>
</protein>
<reference evidence="1" key="1">
    <citation type="submission" date="2023-06" db="EMBL/GenBank/DDBJ databases">
        <authorList>
            <person name="Jiang Y."/>
            <person name="Liu Q."/>
        </authorList>
    </citation>
    <scope>NUCLEOTIDE SEQUENCE</scope>
    <source>
        <strain evidence="1">CGMCC 1.12090</strain>
    </source>
</reference>
<evidence type="ECO:0000313" key="2">
    <source>
        <dbReference type="Proteomes" id="UP001169027"/>
    </source>
</evidence>
<dbReference type="Proteomes" id="UP001169027">
    <property type="component" value="Unassembled WGS sequence"/>
</dbReference>
<organism evidence="1 2">
    <name type="scientific">Variovorax ginsengisoli</name>
    <dbReference type="NCBI Taxonomy" id="363844"/>
    <lineage>
        <taxon>Bacteria</taxon>
        <taxon>Pseudomonadati</taxon>
        <taxon>Pseudomonadota</taxon>
        <taxon>Betaproteobacteria</taxon>
        <taxon>Burkholderiales</taxon>
        <taxon>Comamonadaceae</taxon>
        <taxon>Variovorax</taxon>
    </lineage>
</organism>
<dbReference type="EMBL" id="JAUKVY010000015">
    <property type="protein sequence ID" value="MDO1534657.1"/>
    <property type="molecule type" value="Genomic_DNA"/>
</dbReference>
<accession>A0ABT8S6W6</accession>
<evidence type="ECO:0000313" key="1">
    <source>
        <dbReference type="EMBL" id="MDO1534657.1"/>
    </source>
</evidence>
<name>A0ABT8S6W6_9BURK</name>
<evidence type="ECO:0008006" key="3">
    <source>
        <dbReference type="Google" id="ProtNLM"/>
    </source>
</evidence>
<gene>
    <name evidence="1" type="ORF">Q2T77_20405</name>
</gene>
<keyword evidence="2" id="KW-1185">Reference proteome</keyword>